<protein>
    <recommendedName>
        <fullName evidence="2">non-specific serine/threonine protein kinase</fullName>
        <ecNumber evidence="2">2.7.11.1</ecNumber>
    </recommendedName>
</protein>
<evidence type="ECO:0000256" key="4">
    <source>
        <dbReference type="ARBA" id="ARBA00022679"/>
    </source>
</evidence>
<name>A0A8C9F2H3_PAVCR</name>
<evidence type="ECO:0000313" key="14">
    <source>
        <dbReference type="Proteomes" id="UP000694428"/>
    </source>
</evidence>
<evidence type="ECO:0000256" key="8">
    <source>
        <dbReference type="ARBA" id="ARBA00047899"/>
    </source>
</evidence>
<feature type="compositionally biased region" description="Polar residues" evidence="11">
    <location>
        <begin position="550"/>
        <end position="561"/>
    </location>
</feature>
<dbReference type="AlphaFoldDB" id="A0A8C9F2H3"/>
<evidence type="ECO:0000256" key="3">
    <source>
        <dbReference type="ARBA" id="ARBA00022527"/>
    </source>
</evidence>
<dbReference type="GO" id="GO:0035556">
    <property type="term" value="P:intracellular signal transduction"/>
    <property type="evidence" value="ECO:0007669"/>
    <property type="project" value="TreeGrafter"/>
</dbReference>
<evidence type="ECO:0000256" key="1">
    <source>
        <dbReference type="ARBA" id="ARBA00006234"/>
    </source>
</evidence>
<reference evidence="13" key="2">
    <citation type="submission" date="2025-09" db="UniProtKB">
        <authorList>
            <consortium name="Ensembl"/>
        </authorList>
    </citation>
    <scope>IDENTIFICATION</scope>
</reference>
<dbReference type="Ensembl" id="ENSPSTT00000010102.1">
    <property type="protein sequence ID" value="ENSPSTP00000009619.1"/>
    <property type="gene ID" value="ENSPSTG00000006785.1"/>
</dbReference>
<dbReference type="EC" id="2.7.11.1" evidence="2"/>
<dbReference type="InterPro" id="IPR000719">
    <property type="entry name" value="Prot_kinase_dom"/>
</dbReference>
<dbReference type="InterPro" id="IPR011009">
    <property type="entry name" value="Kinase-like_dom_sf"/>
</dbReference>
<keyword evidence="3" id="KW-0723">Serine/threonine-protein kinase</keyword>
<feature type="binding site" evidence="10">
    <location>
        <position position="101"/>
    </location>
    <ligand>
        <name>ATP</name>
        <dbReference type="ChEBI" id="CHEBI:30616"/>
    </ligand>
</feature>
<keyword evidence="7 10" id="KW-0067">ATP-binding</keyword>
<dbReference type="FunFam" id="1.10.510.10:FF:000571">
    <property type="entry name" value="Maternal embryonic leucine zipper kinase"/>
    <property type="match status" value="1"/>
</dbReference>
<feature type="domain" description="Protein kinase" evidence="12">
    <location>
        <begin position="63"/>
        <end position="343"/>
    </location>
</feature>
<keyword evidence="14" id="KW-1185">Reference proteome</keyword>
<evidence type="ECO:0000256" key="7">
    <source>
        <dbReference type="ARBA" id="ARBA00022840"/>
    </source>
</evidence>
<dbReference type="PANTHER" id="PTHR24346">
    <property type="entry name" value="MAP/MICROTUBULE AFFINITY-REGULATING KINASE"/>
    <property type="match status" value="1"/>
</dbReference>
<evidence type="ECO:0000256" key="11">
    <source>
        <dbReference type="SAM" id="MobiDB-lite"/>
    </source>
</evidence>
<keyword evidence="5 10" id="KW-0547">Nucleotide-binding</keyword>
<keyword evidence="6" id="KW-0418">Kinase</keyword>
<evidence type="ECO:0000256" key="2">
    <source>
        <dbReference type="ARBA" id="ARBA00012513"/>
    </source>
</evidence>
<dbReference type="PROSITE" id="PS00107">
    <property type="entry name" value="PROTEIN_KINASE_ATP"/>
    <property type="match status" value="1"/>
</dbReference>
<organism evidence="13 14">
    <name type="scientific">Pavo cristatus</name>
    <name type="common">Indian peafowl</name>
    <name type="synonym">Blue peafowl</name>
    <dbReference type="NCBI Taxonomy" id="9049"/>
    <lineage>
        <taxon>Eukaryota</taxon>
        <taxon>Metazoa</taxon>
        <taxon>Chordata</taxon>
        <taxon>Craniata</taxon>
        <taxon>Vertebrata</taxon>
        <taxon>Euteleostomi</taxon>
        <taxon>Archelosauria</taxon>
        <taxon>Archosauria</taxon>
        <taxon>Dinosauria</taxon>
        <taxon>Saurischia</taxon>
        <taxon>Theropoda</taxon>
        <taxon>Coelurosauria</taxon>
        <taxon>Aves</taxon>
        <taxon>Neognathae</taxon>
        <taxon>Galloanserae</taxon>
        <taxon>Galliformes</taxon>
        <taxon>Phasianidae</taxon>
        <taxon>Phasianinae</taxon>
        <taxon>Pavo</taxon>
    </lineage>
</organism>
<comment type="catalytic activity">
    <reaction evidence="9">
        <text>L-seryl-[protein] + ATP = O-phospho-L-seryl-[protein] + ADP + H(+)</text>
        <dbReference type="Rhea" id="RHEA:17989"/>
        <dbReference type="Rhea" id="RHEA-COMP:9863"/>
        <dbReference type="Rhea" id="RHEA-COMP:11604"/>
        <dbReference type="ChEBI" id="CHEBI:15378"/>
        <dbReference type="ChEBI" id="CHEBI:29999"/>
        <dbReference type="ChEBI" id="CHEBI:30616"/>
        <dbReference type="ChEBI" id="CHEBI:83421"/>
        <dbReference type="ChEBI" id="CHEBI:456216"/>
        <dbReference type="EC" id="2.7.11.1"/>
    </reaction>
</comment>
<dbReference type="Gene3D" id="1.10.510.10">
    <property type="entry name" value="Transferase(Phosphotransferase) domain 1"/>
    <property type="match status" value="2"/>
</dbReference>
<dbReference type="GO" id="GO:0005737">
    <property type="term" value="C:cytoplasm"/>
    <property type="evidence" value="ECO:0007669"/>
    <property type="project" value="TreeGrafter"/>
</dbReference>
<dbReference type="PROSITE" id="PS00108">
    <property type="entry name" value="PROTEIN_KINASE_ST"/>
    <property type="match status" value="1"/>
</dbReference>
<evidence type="ECO:0000256" key="9">
    <source>
        <dbReference type="ARBA" id="ARBA00048679"/>
    </source>
</evidence>
<dbReference type="Proteomes" id="UP000694428">
    <property type="component" value="Unplaced"/>
</dbReference>
<evidence type="ECO:0000256" key="5">
    <source>
        <dbReference type="ARBA" id="ARBA00022741"/>
    </source>
</evidence>
<dbReference type="SMART" id="SM00220">
    <property type="entry name" value="S_TKc"/>
    <property type="match status" value="1"/>
</dbReference>
<dbReference type="SUPFAM" id="SSF56112">
    <property type="entry name" value="Protein kinase-like (PK-like)"/>
    <property type="match status" value="1"/>
</dbReference>
<dbReference type="GO" id="GO:0005524">
    <property type="term" value="F:ATP binding"/>
    <property type="evidence" value="ECO:0007669"/>
    <property type="project" value="UniProtKB-UniRule"/>
</dbReference>
<dbReference type="InterPro" id="IPR017441">
    <property type="entry name" value="Protein_kinase_ATP_BS"/>
</dbReference>
<evidence type="ECO:0000313" key="13">
    <source>
        <dbReference type="Ensembl" id="ENSPSTP00000009619.1"/>
    </source>
</evidence>
<dbReference type="InterPro" id="IPR008271">
    <property type="entry name" value="Ser/Thr_kinase_AS"/>
</dbReference>
<feature type="region of interest" description="Disordered" evidence="11">
    <location>
        <begin position="1"/>
        <end position="24"/>
    </location>
</feature>
<comment type="catalytic activity">
    <reaction evidence="8">
        <text>L-threonyl-[protein] + ATP = O-phospho-L-threonyl-[protein] + ADP + H(+)</text>
        <dbReference type="Rhea" id="RHEA:46608"/>
        <dbReference type="Rhea" id="RHEA-COMP:11060"/>
        <dbReference type="Rhea" id="RHEA-COMP:11605"/>
        <dbReference type="ChEBI" id="CHEBI:15378"/>
        <dbReference type="ChEBI" id="CHEBI:30013"/>
        <dbReference type="ChEBI" id="CHEBI:30616"/>
        <dbReference type="ChEBI" id="CHEBI:61977"/>
        <dbReference type="ChEBI" id="CHEBI:456216"/>
        <dbReference type="EC" id="2.7.11.1"/>
    </reaction>
</comment>
<reference evidence="13" key="1">
    <citation type="submission" date="2025-08" db="UniProtKB">
        <authorList>
            <consortium name="Ensembl"/>
        </authorList>
    </citation>
    <scope>IDENTIFICATION</scope>
</reference>
<feature type="region of interest" description="Disordered" evidence="11">
    <location>
        <begin position="548"/>
        <end position="569"/>
    </location>
</feature>
<accession>A0A8C9F2H3</accession>
<evidence type="ECO:0000256" key="6">
    <source>
        <dbReference type="ARBA" id="ARBA00022777"/>
    </source>
</evidence>
<dbReference type="PANTHER" id="PTHR24346:SF80">
    <property type="entry name" value="HORMONALLY UP-REGULATED NEU TUMOR-ASSOCIATED KINASE"/>
    <property type="match status" value="1"/>
</dbReference>
<proteinExistence type="inferred from homology"/>
<feature type="region of interest" description="Disordered" evidence="11">
    <location>
        <begin position="443"/>
        <end position="469"/>
    </location>
</feature>
<evidence type="ECO:0000256" key="10">
    <source>
        <dbReference type="PROSITE-ProRule" id="PRU10141"/>
    </source>
</evidence>
<sequence length="622" mass="69988">MPAAAGDGLLSEPPGVAGGGGGEARRAAAGAEGSFLAAWLSAAAAAPRERLRDFQHTKRVGNYLIGRKLGEGSFAKVREGLHVLTGEKVAVKVIDKKRAKKDTYVTKNLRREGQIQQMIRHPNIAQLLDILETENSYYLVMELCPGGNLMHKIYEKKRLEEHEARKYIRQLILAVEHLHRAGVVHRDLKIENLLLDEDNNIKLIGMILLLSFLDFFTAAINFLRSLLEPDPAKRPNIQQALANRWLNENYPGRAPPNVTYPNRIHLEDLSQSVLLHMTEKLGYKNSDVINTVLSNRASHTLAIYFLLNKKLERYLKSEVQDNICHKNQLYQIDKYKANKDSYEVNKPDCSCLFYNLKDKKLRKQEKKGEILHRQLPKKTEKSPVSYRQPSSCLISQIQNTKALLRDRKATKAGGAEKGQWEKCRAGFITSSSLEYLEAQQPLPRTPRLLKRQESPQQEPVRGGGRAKDSPLILNIVHSFESVDREDQTDQVSPSHQYKILGSPMNFPSKSSSERTLSPLFQPGSTSPIHPNQVSFTYEEKAYPAKEEAVSPTQLVSNNPLGSPNCVKSRGRFPMMGIGQMLRKRNQTMQSVGDKPLEARMPQLQQMSPTQITFSADAVSGQC</sequence>
<dbReference type="PROSITE" id="PS50011">
    <property type="entry name" value="PROTEIN_KINASE_DOM"/>
    <property type="match status" value="1"/>
</dbReference>
<evidence type="ECO:0000259" key="12">
    <source>
        <dbReference type="PROSITE" id="PS50011"/>
    </source>
</evidence>
<dbReference type="FunFam" id="3.30.200.20:FF:000003">
    <property type="entry name" value="Non-specific serine/threonine protein kinase"/>
    <property type="match status" value="1"/>
</dbReference>
<dbReference type="GO" id="GO:0004674">
    <property type="term" value="F:protein serine/threonine kinase activity"/>
    <property type="evidence" value="ECO:0007669"/>
    <property type="project" value="UniProtKB-KW"/>
</dbReference>
<dbReference type="Pfam" id="PF00069">
    <property type="entry name" value="Pkinase"/>
    <property type="match status" value="1"/>
</dbReference>
<keyword evidence="4" id="KW-0808">Transferase</keyword>
<comment type="similarity">
    <text evidence="1">Belongs to the protein kinase superfamily. CAMK Ser/Thr protein kinase family. SNF1 subfamily.</text>
</comment>